<dbReference type="PANTHER" id="PTHR10889:SF1">
    <property type="entry name" value="DEOXYRIBOSE-PHOSPHATE ALDOLASE"/>
    <property type="match status" value="1"/>
</dbReference>
<dbReference type="Gene3D" id="3.90.79.10">
    <property type="entry name" value="Nucleoside Triphosphate Pyrophosphohydrolase"/>
    <property type="match status" value="1"/>
</dbReference>
<evidence type="ECO:0000256" key="5">
    <source>
        <dbReference type="ARBA" id="ARBA00023270"/>
    </source>
</evidence>
<dbReference type="PANTHER" id="PTHR10889">
    <property type="entry name" value="DEOXYRIBOSE-PHOSPHATE ALDOLASE"/>
    <property type="match status" value="1"/>
</dbReference>
<keyword evidence="5 8" id="KW-0704">Schiff base</keyword>
<dbReference type="GO" id="GO:0005737">
    <property type="term" value="C:cytoplasm"/>
    <property type="evidence" value="ECO:0007669"/>
    <property type="project" value="UniProtKB-SubCell"/>
</dbReference>
<accession>A0A2T4ZC85</accession>
<dbReference type="UniPathway" id="UPA00002">
    <property type="reaction ID" value="UER00468"/>
</dbReference>
<evidence type="ECO:0000256" key="2">
    <source>
        <dbReference type="ARBA" id="ARBA00022490"/>
    </source>
</evidence>
<dbReference type="OrthoDB" id="9778711at2"/>
<dbReference type="InterPro" id="IPR013785">
    <property type="entry name" value="Aldolase_TIM"/>
</dbReference>
<comment type="similarity">
    <text evidence="9">Belongs to the Nudix hydrolase family.</text>
</comment>
<evidence type="ECO:0000313" key="11">
    <source>
        <dbReference type="EMBL" id="PTM59494.1"/>
    </source>
</evidence>
<dbReference type="PRINTS" id="PR00502">
    <property type="entry name" value="NUDIXFAMILY"/>
</dbReference>
<keyword evidence="4 8" id="KW-0456">Lyase</keyword>
<keyword evidence="12" id="KW-1185">Reference proteome</keyword>
<feature type="active site" description="Schiff-base intermediate with acetaldehyde" evidence="8">
    <location>
        <position position="307"/>
    </location>
</feature>
<dbReference type="NCBIfam" id="TIGR00126">
    <property type="entry name" value="deoC"/>
    <property type="match status" value="1"/>
</dbReference>
<evidence type="ECO:0000256" key="7">
    <source>
        <dbReference type="ARBA" id="ARBA00056337"/>
    </source>
</evidence>
<name>A0A2T4ZC85_9BACL</name>
<dbReference type="InterPro" id="IPR015797">
    <property type="entry name" value="NUDIX_hydrolase-like_dom_sf"/>
</dbReference>
<dbReference type="SUPFAM" id="SSF51569">
    <property type="entry name" value="Aldolase"/>
    <property type="match status" value="1"/>
</dbReference>
<dbReference type="GO" id="GO:0016052">
    <property type="term" value="P:carbohydrate catabolic process"/>
    <property type="evidence" value="ECO:0007669"/>
    <property type="project" value="TreeGrafter"/>
</dbReference>
<dbReference type="PROSITE" id="PS51462">
    <property type="entry name" value="NUDIX"/>
    <property type="match status" value="1"/>
</dbReference>
<organism evidence="11 12">
    <name type="scientific">Desmospora activa DSM 45169</name>
    <dbReference type="NCBI Taxonomy" id="1121389"/>
    <lineage>
        <taxon>Bacteria</taxon>
        <taxon>Bacillati</taxon>
        <taxon>Bacillota</taxon>
        <taxon>Bacilli</taxon>
        <taxon>Bacillales</taxon>
        <taxon>Thermoactinomycetaceae</taxon>
        <taxon>Desmospora</taxon>
    </lineage>
</organism>
<dbReference type="GO" id="GO:0004139">
    <property type="term" value="F:deoxyribose-phosphate aldolase activity"/>
    <property type="evidence" value="ECO:0007669"/>
    <property type="project" value="UniProtKB-UniRule"/>
</dbReference>
<feature type="active site" description="Proton donor/acceptor" evidence="8">
    <location>
        <position position="336"/>
    </location>
</feature>
<dbReference type="InterPro" id="IPR020476">
    <property type="entry name" value="Nudix_hydrolase"/>
</dbReference>
<reference evidence="11 12" key="1">
    <citation type="submission" date="2018-04" db="EMBL/GenBank/DDBJ databases">
        <title>Genomic Encyclopedia of Archaeal and Bacterial Type Strains, Phase II (KMG-II): from individual species to whole genera.</title>
        <authorList>
            <person name="Goeker M."/>
        </authorList>
    </citation>
    <scope>NUCLEOTIDE SEQUENCE [LARGE SCALE GENOMIC DNA]</scope>
    <source>
        <strain evidence="11 12">DSM 45169</strain>
    </source>
</reference>
<evidence type="ECO:0000256" key="3">
    <source>
        <dbReference type="ARBA" id="ARBA00022801"/>
    </source>
</evidence>
<keyword evidence="3 9" id="KW-0378">Hydrolase</keyword>
<dbReference type="EC" id="4.1.2.4" evidence="8"/>
<evidence type="ECO:0000259" key="10">
    <source>
        <dbReference type="PROSITE" id="PS51462"/>
    </source>
</evidence>
<feature type="active site" description="Proton donor/acceptor" evidence="8">
    <location>
        <position position="245"/>
    </location>
</feature>
<dbReference type="GO" id="GO:0006018">
    <property type="term" value="P:2-deoxyribose 1-phosphate catabolic process"/>
    <property type="evidence" value="ECO:0007669"/>
    <property type="project" value="UniProtKB-UniRule"/>
</dbReference>
<keyword evidence="2 8" id="KW-0963">Cytoplasm</keyword>
<feature type="domain" description="Nudix hydrolase" evidence="10">
    <location>
        <begin position="1"/>
        <end position="138"/>
    </location>
</feature>
<evidence type="ECO:0000313" key="12">
    <source>
        <dbReference type="Proteomes" id="UP000241639"/>
    </source>
</evidence>
<dbReference type="Pfam" id="PF00293">
    <property type="entry name" value="NUDIX"/>
    <property type="match status" value="1"/>
</dbReference>
<gene>
    <name evidence="8" type="primary">deoC</name>
    <name evidence="11" type="ORF">C8J48_2117</name>
</gene>
<dbReference type="GO" id="GO:0009264">
    <property type="term" value="P:deoxyribonucleotide catabolic process"/>
    <property type="evidence" value="ECO:0007669"/>
    <property type="project" value="UniProtKB-UniRule"/>
</dbReference>
<protein>
    <recommendedName>
        <fullName evidence="8">Deoxyribose-phosphate aldolase</fullName>
        <shortName evidence="8">DERA</shortName>
        <ecNumber evidence="8">4.1.2.4</ecNumber>
    </recommendedName>
    <alternativeName>
        <fullName evidence="8">2-deoxy-D-ribose 5-phosphate aldolase</fullName>
    </alternativeName>
    <alternativeName>
        <fullName evidence="8">Phosphodeoxyriboaldolase</fullName>
        <shortName evidence="8">Deoxyriboaldolase</shortName>
    </alternativeName>
</protein>
<dbReference type="FunFam" id="3.20.20.70:FF:000044">
    <property type="entry name" value="Deoxyribose-phosphate aldolase"/>
    <property type="match status" value="1"/>
</dbReference>
<comment type="subcellular location">
    <subcellularLocation>
        <location evidence="8">Cytoplasm</location>
    </subcellularLocation>
</comment>
<evidence type="ECO:0000256" key="9">
    <source>
        <dbReference type="RuleBase" id="RU003476"/>
    </source>
</evidence>
<dbReference type="CDD" id="cd00959">
    <property type="entry name" value="DeoC"/>
    <property type="match status" value="1"/>
</dbReference>
<evidence type="ECO:0000256" key="1">
    <source>
        <dbReference type="ARBA" id="ARBA00010936"/>
    </source>
</evidence>
<dbReference type="InterPro" id="IPR020084">
    <property type="entry name" value="NUDIX_hydrolase_CS"/>
</dbReference>
<dbReference type="HAMAP" id="MF_00114">
    <property type="entry name" value="DeoC_type1"/>
    <property type="match status" value="1"/>
</dbReference>
<dbReference type="InterPro" id="IPR028581">
    <property type="entry name" value="DeoC_typeI"/>
</dbReference>
<dbReference type="AlphaFoldDB" id="A0A2T4ZC85"/>
<evidence type="ECO:0000256" key="8">
    <source>
        <dbReference type="HAMAP-Rule" id="MF_00114"/>
    </source>
</evidence>
<dbReference type="SMART" id="SM01133">
    <property type="entry name" value="DeoC"/>
    <property type="match status" value="1"/>
</dbReference>
<sequence length="376" mass="40766">MKEVSAGGVVYFEERGCPYILLIEDRYSRWTLPKGKQEPGETLLETALREIEEETGVKGRIIAPLNQIGYSYFHPDHGDVEKEVHYYLVETDILQFLQAKAQLSEIDQIAWFTPQQAWEKQRQDGYDNNHQILLQALLRLESKGFVDEKGVSTLTQQDLASLIDHTLLKPEATAEQIDRLCQEAAVHHFASVCVNPTWVARAAQRLEGTDVKVCTVVGFPLGASHTEIKAVETKRAIQDGAQEIDMVMNIGALKSGDLEAVRRDITAVVEAADGVLVKVILETGLLSADEIRIASEQAKAAGAHFVKTSTGFGNGGATVEAVALMRQTVGPDLGVKASGGVRDRKTAEAMIRAGATRIGASASIAIVTGGVGNEGY</sequence>
<dbReference type="SUPFAM" id="SSF55811">
    <property type="entry name" value="Nudix"/>
    <property type="match status" value="1"/>
</dbReference>
<comment type="similarity">
    <text evidence="1 8">Belongs to the DeoC/FbaB aldolase family. DeoC type 1 subfamily.</text>
</comment>
<dbReference type="InterPro" id="IPR000086">
    <property type="entry name" value="NUDIX_hydrolase_dom"/>
</dbReference>
<dbReference type="InterPro" id="IPR002915">
    <property type="entry name" value="DeoC/FbaB/LacD_aldolase"/>
</dbReference>
<dbReference type="CDD" id="cd03673">
    <property type="entry name" value="NUDIX_Ap6A_hydrolase"/>
    <property type="match status" value="1"/>
</dbReference>
<dbReference type="Pfam" id="PF01791">
    <property type="entry name" value="DeoC"/>
    <property type="match status" value="1"/>
</dbReference>
<comment type="caution">
    <text evidence="11">The sequence shown here is derived from an EMBL/GenBank/DDBJ whole genome shotgun (WGS) entry which is preliminary data.</text>
</comment>
<evidence type="ECO:0000256" key="6">
    <source>
        <dbReference type="ARBA" id="ARBA00048791"/>
    </source>
</evidence>
<comment type="pathway">
    <text evidence="8">Carbohydrate degradation; 2-deoxy-D-ribose 1-phosphate degradation; D-glyceraldehyde 3-phosphate and acetaldehyde from 2-deoxy-alpha-D-ribose 1-phosphate: step 2/2.</text>
</comment>
<comment type="catalytic activity">
    <reaction evidence="6 8">
        <text>2-deoxy-D-ribose 5-phosphate = D-glyceraldehyde 3-phosphate + acetaldehyde</text>
        <dbReference type="Rhea" id="RHEA:12821"/>
        <dbReference type="ChEBI" id="CHEBI:15343"/>
        <dbReference type="ChEBI" id="CHEBI:59776"/>
        <dbReference type="ChEBI" id="CHEBI:62877"/>
        <dbReference type="EC" id="4.1.2.4"/>
    </reaction>
</comment>
<dbReference type="PROSITE" id="PS00893">
    <property type="entry name" value="NUDIX_BOX"/>
    <property type="match status" value="1"/>
</dbReference>
<dbReference type="GO" id="GO:0016787">
    <property type="term" value="F:hydrolase activity"/>
    <property type="evidence" value="ECO:0007669"/>
    <property type="project" value="UniProtKB-KW"/>
</dbReference>
<dbReference type="Gene3D" id="3.20.20.70">
    <property type="entry name" value="Aldolase class I"/>
    <property type="match status" value="1"/>
</dbReference>
<dbReference type="InterPro" id="IPR011343">
    <property type="entry name" value="DeoC"/>
</dbReference>
<dbReference type="EMBL" id="PZZP01000001">
    <property type="protein sequence ID" value="PTM59494.1"/>
    <property type="molecule type" value="Genomic_DNA"/>
</dbReference>
<comment type="function">
    <text evidence="7 8">Catalyzes a reversible aldol reaction between acetaldehyde and D-glyceraldehyde 3-phosphate to generate 2-deoxy-D-ribose 5-phosphate.</text>
</comment>
<evidence type="ECO:0000256" key="4">
    <source>
        <dbReference type="ARBA" id="ARBA00023239"/>
    </source>
</evidence>
<proteinExistence type="inferred from homology"/>
<dbReference type="Proteomes" id="UP000241639">
    <property type="component" value="Unassembled WGS sequence"/>
</dbReference>